<dbReference type="KEGG" id="tzo:THMIRHAT_14530"/>
<name>A0A6F8PNU7_9GAMM</name>
<keyword evidence="1" id="KW-0812">Transmembrane</keyword>
<dbReference type="Proteomes" id="UP000501466">
    <property type="component" value="Chromosome"/>
</dbReference>
<evidence type="ECO:0000313" key="3">
    <source>
        <dbReference type="Proteomes" id="UP000501466"/>
    </source>
</evidence>
<dbReference type="EMBL" id="AP021888">
    <property type="protein sequence ID" value="BBP43707.1"/>
    <property type="molecule type" value="Genomic_DNA"/>
</dbReference>
<sequence>MNTPKAKFTWHYYLMAFGALMGLMALTLSAWSAAASALGFMVMSHPVLQLKGPTRFIFLALFAAFYYAAFPDPSVVQEMMKTAE</sequence>
<feature type="transmembrane region" description="Helical" evidence="1">
    <location>
        <begin position="52"/>
        <end position="70"/>
    </location>
</feature>
<proteinExistence type="predicted"/>
<keyword evidence="3" id="KW-1185">Reference proteome</keyword>
<feature type="transmembrane region" description="Helical" evidence="1">
    <location>
        <begin position="12"/>
        <end position="40"/>
    </location>
</feature>
<reference evidence="3" key="1">
    <citation type="submission" date="2019-11" db="EMBL/GenBank/DDBJ databases">
        <title>Isolation and characterization of two novel species in the genus Thiomicrorhabdus.</title>
        <authorList>
            <person name="Mochizuki J."/>
            <person name="Kojima H."/>
            <person name="Fukui M."/>
        </authorList>
    </citation>
    <scope>NUCLEOTIDE SEQUENCE [LARGE SCALE GENOMIC DNA]</scope>
    <source>
        <strain evidence="3">AkT22</strain>
    </source>
</reference>
<accession>A0A6F8PNU7</accession>
<dbReference type="RefSeq" id="WP_173291486.1">
    <property type="nucleotide sequence ID" value="NZ_AP021888.1"/>
</dbReference>
<organism evidence="2 3">
    <name type="scientific">Thiosulfativibrio zosterae</name>
    <dbReference type="NCBI Taxonomy" id="2675053"/>
    <lineage>
        <taxon>Bacteria</taxon>
        <taxon>Pseudomonadati</taxon>
        <taxon>Pseudomonadota</taxon>
        <taxon>Gammaproteobacteria</taxon>
        <taxon>Thiotrichales</taxon>
        <taxon>Piscirickettsiaceae</taxon>
        <taxon>Thiosulfativibrio</taxon>
    </lineage>
</organism>
<keyword evidence="1" id="KW-1133">Transmembrane helix</keyword>
<dbReference type="AlphaFoldDB" id="A0A6F8PNU7"/>
<protein>
    <submittedName>
        <fullName evidence="2">Uncharacterized protein</fullName>
    </submittedName>
</protein>
<evidence type="ECO:0000313" key="2">
    <source>
        <dbReference type="EMBL" id="BBP43707.1"/>
    </source>
</evidence>
<keyword evidence="1" id="KW-0472">Membrane</keyword>
<evidence type="ECO:0000256" key="1">
    <source>
        <dbReference type="SAM" id="Phobius"/>
    </source>
</evidence>
<gene>
    <name evidence="2" type="ORF">THMIRHAT_14530</name>
</gene>